<reference evidence="1 2" key="1">
    <citation type="journal article" date="2016" name="Nat. Commun.">
        <title>Thousands of microbial genomes shed light on interconnected biogeochemical processes in an aquifer system.</title>
        <authorList>
            <person name="Anantharaman K."/>
            <person name="Brown C.T."/>
            <person name="Hug L.A."/>
            <person name="Sharon I."/>
            <person name="Castelle C.J."/>
            <person name="Probst A.J."/>
            <person name="Thomas B.C."/>
            <person name="Singh A."/>
            <person name="Wilkins M.J."/>
            <person name="Karaoz U."/>
            <person name="Brodie E.L."/>
            <person name="Williams K.H."/>
            <person name="Hubbard S.S."/>
            <person name="Banfield J.F."/>
        </authorList>
    </citation>
    <scope>NUCLEOTIDE SEQUENCE [LARGE SCALE GENOMIC DNA]</scope>
</reference>
<evidence type="ECO:0000313" key="2">
    <source>
        <dbReference type="Proteomes" id="UP000179270"/>
    </source>
</evidence>
<dbReference type="EMBL" id="MGAF01000033">
    <property type="protein sequence ID" value="OGK40434.1"/>
    <property type="molecule type" value="Genomic_DNA"/>
</dbReference>
<comment type="caution">
    <text evidence="1">The sequence shown here is derived from an EMBL/GenBank/DDBJ whole genome shotgun (WGS) entry which is preliminary data.</text>
</comment>
<gene>
    <name evidence="1" type="ORF">A3A74_01880</name>
</gene>
<proteinExistence type="predicted"/>
<dbReference type="PANTHER" id="PTHR34504:SF2">
    <property type="entry name" value="UPF0150 PROTEIN SSL0259"/>
    <property type="match status" value="1"/>
</dbReference>
<name>A0A1F7IAP6_9BACT</name>
<dbReference type="STRING" id="1802055.A3A74_01880"/>
<dbReference type="Pfam" id="PF21748">
    <property type="entry name" value="UPF0150"/>
    <property type="match status" value="1"/>
</dbReference>
<dbReference type="Proteomes" id="UP000179270">
    <property type="component" value="Unassembled WGS sequence"/>
</dbReference>
<organism evidence="1 2">
    <name type="scientific">Candidatus Roizmanbacteria bacterium RIFCSPLOWO2_01_FULL_35_13</name>
    <dbReference type="NCBI Taxonomy" id="1802055"/>
    <lineage>
        <taxon>Bacteria</taxon>
        <taxon>Candidatus Roizmaniibacteriota</taxon>
    </lineage>
</organism>
<evidence type="ECO:0000313" key="1">
    <source>
        <dbReference type="EMBL" id="OGK40434.1"/>
    </source>
</evidence>
<dbReference type="AlphaFoldDB" id="A0A1F7IAP6"/>
<accession>A0A1F7IAP6</accession>
<sequence>MKILGYRTIIQKDGKRYHGFVPLLRGCHTDGDTIEETQKKLKEVIKLWIETTKYQVWKIPVEVN</sequence>
<dbReference type="InterPro" id="IPR049389">
    <property type="entry name" value="TTHA0281-like"/>
</dbReference>
<dbReference type="InterPro" id="IPR051404">
    <property type="entry name" value="TA_system_antitoxin"/>
</dbReference>
<dbReference type="InterPro" id="IPR035069">
    <property type="entry name" value="TTHA1013/TTHA0281-like"/>
</dbReference>
<dbReference type="PANTHER" id="PTHR34504">
    <property type="entry name" value="ANTITOXIN HICB"/>
    <property type="match status" value="1"/>
</dbReference>
<dbReference type="Gene3D" id="3.30.160.250">
    <property type="match status" value="1"/>
</dbReference>
<dbReference type="SUPFAM" id="SSF143100">
    <property type="entry name" value="TTHA1013/TTHA0281-like"/>
    <property type="match status" value="1"/>
</dbReference>
<protein>
    <submittedName>
        <fullName evidence="1">Uncharacterized protein</fullName>
    </submittedName>
</protein>